<protein>
    <submittedName>
        <fullName evidence="1">Uncharacterized protein</fullName>
    </submittedName>
</protein>
<sequence length="156" mass="17043">MVLCSWMCHDGTRPHPICTPSEGAASKSWSWGKTIKREPVPFDEHLRSLVLGKRRKKSILTFTISPFLPPSSCCDNIHTMINMPSPTCSSQLHLLLLGEATPNDVEISLLTASTARQAIIRHPKAPGTRCPTCAKAGQEVWVIPGRCCGYCGTPCD</sequence>
<reference evidence="1" key="1">
    <citation type="journal article" date="2021" name="Nat. Commun.">
        <title>Genetic determinants of endophytism in the Arabidopsis root mycobiome.</title>
        <authorList>
            <person name="Mesny F."/>
            <person name="Miyauchi S."/>
            <person name="Thiergart T."/>
            <person name="Pickel B."/>
            <person name="Atanasova L."/>
            <person name="Karlsson M."/>
            <person name="Huettel B."/>
            <person name="Barry K.W."/>
            <person name="Haridas S."/>
            <person name="Chen C."/>
            <person name="Bauer D."/>
            <person name="Andreopoulos W."/>
            <person name="Pangilinan J."/>
            <person name="LaButti K."/>
            <person name="Riley R."/>
            <person name="Lipzen A."/>
            <person name="Clum A."/>
            <person name="Drula E."/>
            <person name="Henrissat B."/>
            <person name="Kohler A."/>
            <person name="Grigoriev I.V."/>
            <person name="Martin F.M."/>
            <person name="Hacquard S."/>
        </authorList>
    </citation>
    <scope>NUCLEOTIDE SEQUENCE</scope>
    <source>
        <strain evidence="1">MPI-CAGE-CH-0235</strain>
    </source>
</reference>
<comment type="caution">
    <text evidence="1">The sequence shown here is derived from an EMBL/GenBank/DDBJ whole genome shotgun (WGS) entry which is preliminary data.</text>
</comment>
<dbReference type="EMBL" id="JAGPNK010000008">
    <property type="protein sequence ID" value="KAH7316482.1"/>
    <property type="molecule type" value="Genomic_DNA"/>
</dbReference>
<proteinExistence type="predicted"/>
<accession>A0A8K0SQG6</accession>
<dbReference type="OrthoDB" id="6133115at2759"/>
<evidence type="ECO:0000313" key="2">
    <source>
        <dbReference type="Proteomes" id="UP000813444"/>
    </source>
</evidence>
<name>A0A8K0SQG6_9HYPO</name>
<keyword evidence="2" id="KW-1185">Reference proteome</keyword>
<dbReference type="Proteomes" id="UP000813444">
    <property type="component" value="Unassembled WGS sequence"/>
</dbReference>
<evidence type="ECO:0000313" key="1">
    <source>
        <dbReference type="EMBL" id="KAH7316482.1"/>
    </source>
</evidence>
<dbReference type="AlphaFoldDB" id="A0A8K0SQG6"/>
<organism evidence="1 2">
    <name type="scientific">Stachybotrys elegans</name>
    <dbReference type="NCBI Taxonomy" id="80388"/>
    <lineage>
        <taxon>Eukaryota</taxon>
        <taxon>Fungi</taxon>
        <taxon>Dikarya</taxon>
        <taxon>Ascomycota</taxon>
        <taxon>Pezizomycotina</taxon>
        <taxon>Sordariomycetes</taxon>
        <taxon>Hypocreomycetidae</taxon>
        <taxon>Hypocreales</taxon>
        <taxon>Stachybotryaceae</taxon>
        <taxon>Stachybotrys</taxon>
    </lineage>
</organism>
<gene>
    <name evidence="1" type="ORF">B0I35DRAFT_254837</name>
</gene>